<feature type="region of interest" description="Disordered" evidence="1">
    <location>
        <begin position="18"/>
        <end position="56"/>
    </location>
</feature>
<evidence type="ECO:0000256" key="1">
    <source>
        <dbReference type="SAM" id="MobiDB-lite"/>
    </source>
</evidence>
<dbReference type="EMBL" id="JBBPBN010000024">
    <property type="protein sequence ID" value="KAK9009212.1"/>
    <property type="molecule type" value="Genomic_DNA"/>
</dbReference>
<keyword evidence="3" id="KW-1185">Reference proteome</keyword>
<dbReference type="Proteomes" id="UP001396334">
    <property type="component" value="Unassembled WGS sequence"/>
</dbReference>
<accession>A0ABR2R8G1</accession>
<gene>
    <name evidence="2" type="ORF">V6N11_035757</name>
</gene>
<name>A0ABR2R8G1_9ROSI</name>
<reference evidence="2 3" key="1">
    <citation type="journal article" date="2024" name="G3 (Bethesda)">
        <title>Genome assembly of Hibiscus sabdariffa L. provides insights into metabolisms of medicinal natural products.</title>
        <authorList>
            <person name="Kim T."/>
        </authorList>
    </citation>
    <scope>NUCLEOTIDE SEQUENCE [LARGE SCALE GENOMIC DNA]</scope>
    <source>
        <strain evidence="2">TK-2024</strain>
        <tissue evidence="2">Old leaves</tissue>
    </source>
</reference>
<evidence type="ECO:0000313" key="3">
    <source>
        <dbReference type="Proteomes" id="UP001396334"/>
    </source>
</evidence>
<comment type="caution">
    <text evidence="2">The sequence shown here is derived from an EMBL/GenBank/DDBJ whole genome shotgun (WGS) entry which is preliminary data.</text>
</comment>
<organism evidence="2 3">
    <name type="scientific">Hibiscus sabdariffa</name>
    <name type="common">roselle</name>
    <dbReference type="NCBI Taxonomy" id="183260"/>
    <lineage>
        <taxon>Eukaryota</taxon>
        <taxon>Viridiplantae</taxon>
        <taxon>Streptophyta</taxon>
        <taxon>Embryophyta</taxon>
        <taxon>Tracheophyta</taxon>
        <taxon>Spermatophyta</taxon>
        <taxon>Magnoliopsida</taxon>
        <taxon>eudicotyledons</taxon>
        <taxon>Gunneridae</taxon>
        <taxon>Pentapetalae</taxon>
        <taxon>rosids</taxon>
        <taxon>malvids</taxon>
        <taxon>Malvales</taxon>
        <taxon>Malvaceae</taxon>
        <taxon>Malvoideae</taxon>
        <taxon>Hibiscus</taxon>
    </lineage>
</organism>
<protein>
    <submittedName>
        <fullName evidence="2">Uncharacterized protein</fullName>
    </submittedName>
</protein>
<sequence length="152" mass="15434">MPNDGTNLLEVPGVEAALGSNEAAPKEAPGSRPDLVAAPGSYEAAPKEAPGSRPDLVAVDPGLSTQAVPSRAASAMVLQQSAGTIVVEGASRLAASTLTDSPLAPQHGQLDGKYPLAVRPPSAMMVNTTSPTRISKRALQGKYEVLVVGKAE</sequence>
<evidence type="ECO:0000313" key="2">
    <source>
        <dbReference type="EMBL" id="KAK9009212.1"/>
    </source>
</evidence>
<proteinExistence type="predicted"/>